<gene>
    <name evidence="2" type="ORF">CONCODRAFT_9316</name>
</gene>
<sequence>MSASYQFDATNKYIWIGSVSCSVFVLILILLSVRFWLIRSNKRNSCSGCINQDRSLMINSLHRYSYMNTNPGCIERGDETARFSSFIDYATTEITPLPKAHAEPSISSR</sequence>
<keyword evidence="1" id="KW-1133">Transmembrane helix</keyword>
<keyword evidence="1" id="KW-0812">Transmembrane</keyword>
<evidence type="ECO:0000256" key="1">
    <source>
        <dbReference type="SAM" id="Phobius"/>
    </source>
</evidence>
<dbReference type="Proteomes" id="UP000070444">
    <property type="component" value="Unassembled WGS sequence"/>
</dbReference>
<protein>
    <submittedName>
        <fullName evidence="2">Uncharacterized protein</fullName>
    </submittedName>
</protein>
<proteinExistence type="predicted"/>
<dbReference type="EMBL" id="KQ964576">
    <property type="protein sequence ID" value="KXN68427.1"/>
    <property type="molecule type" value="Genomic_DNA"/>
</dbReference>
<feature type="transmembrane region" description="Helical" evidence="1">
    <location>
        <begin position="13"/>
        <end position="37"/>
    </location>
</feature>
<keyword evidence="3" id="KW-1185">Reference proteome</keyword>
<dbReference type="AlphaFoldDB" id="A0A137P070"/>
<accession>A0A137P070</accession>
<reference evidence="2 3" key="1">
    <citation type="journal article" date="2015" name="Genome Biol. Evol.">
        <title>Phylogenomic analyses indicate that early fungi evolved digesting cell walls of algal ancestors of land plants.</title>
        <authorList>
            <person name="Chang Y."/>
            <person name="Wang S."/>
            <person name="Sekimoto S."/>
            <person name="Aerts A.L."/>
            <person name="Choi C."/>
            <person name="Clum A."/>
            <person name="LaButti K.M."/>
            <person name="Lindquist E.A."/>
            <person name="Yee Ngan C."/>
            <person name="Ohm R.A."/>
            <person name="Salamov A.A."/>
            <person name="Grigoriev I.V."/>
            <person name="Spatafora J.W."/>
            <person name="Berbee M.L."/>
        </authorList>
    </citation>
    <scope>NUCLEOTIDE SEQUENCE [LARGE SCALE GENOMIC DNA]</scope>
    <source>
        <strain evidence="2 3">NRRL 28638</strain>
    </source>
</reference>
<evidence type="ECO:0000313" key="3">
    <source>
        <dbReference type="Proteomes" id="UP000070444"/>
    </source>
</evidence>
<name>A0A137P070_CONC2</name>
<keyword evidence="1" id="KW-0472">Membrane</keyword>
<evidence type="ECO:0000313" key="2">
    <source>
        <dbReference type="EMBL" id="KXN68427.1"/>
    </source>
</evidence>
<organism evidence="2 3">
    <name type="scientific">Conidiobolus coronatus (strain ATCC 28846 / CBS 209.66 / NRRL 28638)</name>
    <name type="common">Delacroixia coronata</name>
    <dbReference type="NCBI Taxonomy" id="796925"/>
    <lineage>
        <taxon>Eukaryota</taxon>
        <taxon>Fungi</taxon>
        <taxon>Fungi incertae sedis</taxon>
        <taxon>Zoopagomycota</taxon>
        <taxon>Entomophthoromycotina</taxon>
        <taxon>Entomophthoromycetes</taxon>
        <taxon>Entomophthorales</taxon>
        <taxon>Ancylistaceae</taxon>
        <taxon>Conidiobolus</taxon>
    </lineage>
</organism>